<evidence type="ECO:0000256" key="6">
    <source>
        <dbReference type="ARBA" id="ARBA00023274"/>
    </source>
</evidence>
<accession>A0A1G6B6B0</accession>
<dbReference type="Proteomes" id="UP000199228">
    <property type="component" value="Unassembled WGS sequence"/>
</dbReference>
<evidence type="ECO:0000256" key="4">
    <source>
        <dbReference type="ARBA" id="ARBA00022884"/>
    </source>
</evidence>
<evidence type="ECO:0000256" key="2">
    <source>
        <dbReference type="ARBA" id="ARBA00007634"/>
    </source>
</evidence>
<dbReference type="GO" id="GO:0003735">
    <property type="term" value="F:structural constituent of ribosome"/>
    <property type="evidence" value="ECO:0007669"/>
    <property type="project" value="InterPro"/>
</dbReference>
<dbReference type="EMBL" id="FMXR01000008">
    <property type="protein sequence ID" value="SDB16186.1"/>
    <property type="molecule type" value="Genomic_DNA"/>
</dbReference>
<dbReference type="FunFam" id="1.20.58.110:FF:000001">
    <property type="entry name" value="30S ribosomal protein S20"/>
    <property type="match status" value="1"/>
</dbReference>
<keyword evidence="10" id="KW-1185">Reference proteome</keyword>
<evidence type="ECO:0000256" key="3">
    <source>
        <dbReference type="ARBA" id="ARBA00022730"/>
    </source>
</evidence>
<dbReference type="PANTHER" id="PTHR33398:SF1">
    <property type="entry name" value="SMALL RIBOSOMAL SUBUNIT PROTEIN BS20C"/>
    <property type="match status" value="1"/>
</dbReference>
<gene>
    <name evidence="8" type="primary">rpsT</name>
    <name evidence="9" type="ORF">SAMN02910417_01231</name>
</gene>
<dbReference type="GO" id="GO:0005829">
    <property type="term" value="C:cytosol"/>
    <property type="evidence" value="ECO:0007669"/>
    <property type="project" value="TreeGrafter"/>
</dbReference>
<evidence type="ECO:0000313" key="9">
    <source>
        <dbReference type="EMBL" id="SDB16186.1"/>
    </source>
</evidence>
<evidence type="ECO:0000256" key="7">
    <source>
        <dbReference type="ARBA" id="ARBA00035136"/>
    </source>
</evidence>
<keyword evidence="3 8" id="KW-0699">rRNA-binding</keyword>
<keyword evidence="5 8" id="KW-0689">Ribosomal protein</keyword>
<dbReference type="RefSeq" id="WP_090173296.1">
    <property type="nucleotide sequence ID" value="NZ_FMXR01000008.1"/>
</dbReference>
<evidence type="ECO:0000256" key="1">
    <source>
        <dbReference type="ARBA" id="ARBA00003134"/>
    </source>
</evidence>
<dbReference type="AlphaFoldDB" id="A0A1G6B6B0"/>
<sequence length="87" mass="9403">MANIKSAKKRILVTQTKTERNKSIRSKVKTSIKKVETAVAAKNAEEAKAALPAAISEINKATTKGIYHKNNAARKVSRLTKAVNSIA</sequence>
<dbReference type="STRING" id="1732.SAMN02910417_01231"/>
<dbReference type="PANTHER" id="PTHR33398">
    <property type="entry name" value="30S RIBOSOMAL PROTEIN S20"/>
    <property type="match status" value="1"/>
</dbReference>
<dbReference type="GO" id="GO:0070181">
    <property type="term" value="F:small ribosomal subunit rRNA binding"/>
    <property type="evidence" value="ECO:0007669"/>
    <property type="project" value="TreeGrafter"/>
</dbReference>
<dbReference type="GO" id="GO:0015935">
    <property type="term" value="C:small ribosomal subunit"/>
    <property type="evidence" value="ECO:0007669"/>
    <property type="project" value="TreeGrafter"/>
</dbReference>
<dbReference type="Gene3D" id="1.20.58.110">
    <property type="entry name" value="Ribosomal protein S20"/>
    <property type="match status" value="1"/>
</dbReference>
<dbReference type="OrthoDB" id="9808392at2"/>
<dbReference type="HAMAP" id="MF_00500">
    <property type="entry name" value="Ribosomal_bS20"/>
    <property type="match status" value="1"/>
</dbReference>
<dbReference type="NCBIfam" id="TIGR00029">
    <property type="entry name" value="S20"/>
    <property type="match status" value="1"/>
</dbReference>
<dbReference type="InterPro" id="IPR036510">
    <property type="entry name" value="Ribosomal_bS20_sf"/>
</dbReference>
<evidence type="ECO:0000256" key="8">
    <source>
        <dbReference type="HAMAP-Rule" id="MF_00500"/>
    </source>
</evidence>
<dbReference type="GO" id="GO:0006412">
    <property type="term" value="P:translation"/>
    <property type="evidence" value="ECO:0007669"/>
    <property type="project" value="UniProtKB-UniRule"/>
</dbReference>
<protein>
    <recommendedName>
        <fullName evidence="7 8">Small ribosomal subunit protein bS20</fullName>
    </recommendedName>
</protein>
<dbReference type="InterPro" id="IPR002583">
    <property type="entry name" value="Ribosomal_bS20"/>
</dbReference>
<dbReference type="SUPFAM" id="SSF46992">
    <property type="entry name" value="Ribosomal protein S20"/>
    <property type="match status" value="1"/>
</dbReference>
<evidence type="ECO:0000256" key="5">
    <source>
        <dbReference type="ARBA" id="ARBA00022980"/>
    </source>
</evidence>
<organism evidence="9 10">
    <name type="scientific">Eubacterium oxidoreducens</name>
    <dbReference type="NCBI Taxonomy" id="1732"/>
    <lineage>
        <taxon>Bacteria</taxon>
        <taxon>Bacillati</taxon>
        <taxon>Bacillota</taxon>
        <taxon>Clostridia</taxon>
        <taxon>Eubacteriales</taxon>
        <taxon>Eubacteriaceae</taxon>
        <taxon>Eubacterium</taxon>
    </lineage>
</organism>
<comment type="function">
    <text evidence="1 8">Binds directly to 16S ribosomal RNA.</text>
</comment>
<evidence type="ECO:0000313" key="10">
    <source>
        <dbReference type="Proteomes" id="UP000199228"/>
    </source>
</evidence>
<dbReference type="Pfam" id="PF01649">
    <property type="entry name" value="Ribosomal_S20p"/>
    <property type="match status" value="1"/>
</dbReference>
<proteinExistence type="inferred from homology"/>
<comment type="similarity">
    <text evidence="2 8">Belongs to the bacterial ribosomal protein bS20 family.</text>
</comment>
<reference evidence="9 10" key="1">
    <citation type="submission" date="2016-10" db="EMBL/GenBank/DDBJ databases">
        <authorList>
            <person name="de Groot N.N."/>
        </authorList>
    </citation>
    <scope>NUCLEOTIDE SEQUENCE [LARGE SCALE GENOMIC DNA]</scope>
    <source>
        <strain evidence="9 10">DSM 3217</strain>
    </source>
</reference>
<keyword evidence="4 8" id="KW-0694">RNA-binding</keyword>
<keyword evidence="6 8" id="KW-0687">Ribonucleoprotein</keyword>
<name>A0A1G6B6B0_EUBOX</name>